<accession>A0A226ERB2</accession>
<evidence type="ECO:0000256" key="1">
    <source>
        <dbReference type="ARBA" id="ARBA00008344"/>
    </source>
</evidence>
<keyword evidence="7" id="KW-1185">Reference proteome</keyword>
<protein>
    <recommendedName>
        <fullName evidence="2">small monomeric GTPase</fullName>
        <ecNumber evidence="2">3.6.5.2</ecNumber>
    </recommendedName>
</protein>
<dbReference type="OrthoDB" id="18798at2759"/>
<dbReference type="GO" id="GO:0005525">
    <property type="term" value="F:GTP binding"/>
    <property type="evidence" value="ECO:0007669"/>
    <property type="project" value="InterPro"/>
</dbReference>
<comment type="similarity">
    <text evidence="1">Belongs to the small GTPase superfamily. Ras family.</text>
</comment>
<proteinExistence type="inferred from homology"/>
<evidence type="ECO:0000256" key="2">
    <source>
        <dbReference type="ARBA" id="ARBA00011984"/>
    </source>
</evidence>
<dbReference type="Pfam" id="PF00071">
    <property type="entry name" value="Ras"/>
    <property type="match status" value="1"/>
</dbReference>
<evidence type="ECO:0000256" key="3">
    <source>
        <dbReference type="ARBA" id="ARBA00022801"/>
    </source>
</evidence>
<evidence type="ECO:0000256" key="5">
    <source>
        <dbReference type="SAM" id="MobiDB-lite"/>
    </source>
</evidence>
<evidence type="ECO:0000256" key="4">
    <source>
        <dbReference type="ARBA" id="ARBA00048098"/>
    </source>
</evidence>
<dbReference type="InterPro" id="IPR027417">
    <property type="entry name" value="P-loop_NTPase"/>
</dbReference>
<dbReference type="InterPro" id="IPR001806">
    <property type="entry name" value="Small_GTPase"/>
</dbReference>
<dbReference type="InterPro" id="IPR051065">
    <property type="entry name" value="Ras-related_GTPase"/>
</dbReference>
<sequence length="350" mass="39390">MFLLACSEFEDSLLCLVKIVGRRKKRVQDQSAVLAKKKIASKMTSSPFCMCTITKHFFSDGRPDVANSLDNNPVLVPNGKKDADLDPDVMGIFAAVLVRRVITHKHESDGSTEHCNAERDEKDLLGCRARSLVVVFWFLSIQVPNRILKLRPVGEARHPFLIPHARNEILAGVDTHFPANVLQSIRLCFTLRASLRRRLVYMLSEELGLHTPNTAGVKIYNVLPPPPPALQTGSLMKRRRRQERVKWSEMSSSGIRGIRRKKSSLGEVKVAVVGAPGVGKSALIVRFLTRRYIGEYDHQNENRYKHEMMVDSEPVLYEILDSCPKDDATPDHSHPSNRTPVDATPYQSHP</sequence>
<comment type="caution">
    <text evidence="6">The sequence shown here is derived from an EMBL/GenBank/DDBJ whole genome shotgun (WGS) entry which is preliminary data.</text>
</comment>
<dbReference type="EMBL" id="LNIX01000002">
    <property type="protein sequence ID" value="OXA59136.1"/>
    <property type="molecule type" value="Genomic_DNA"/>
</dbReference>
<comment type="catalytic activity">
    <reaction evidence="4">
        <text>GTP + H2O = GDP + phosphate + H(+)</text>
        <dbReference type="Rhea" id="RHEA:19669"/>
        <dbReference type="ChEBI" id="CHEBI:15377"/>
        <dbReference type="ChEBI" id="CHEBI:15378"/>
        <dbReference type="ChEBI" id="CHEBI:37565"/>
        <dbReference type="ChEBI" id="CHEBI:43474"/>
        <dbReference type="ChEBI" id="CHEBI:58189"/>
        <dbReference type="EC" id="3.6.5.2"/>
    </reaction>
</comment>
<dbReference type="STRING" id="158441.A0A226ERB2"/>
<dbReference type="AlphaFoldDB" id="A0A226ERB2"/>
<gene>
    <name evidence="6" type="ORF">Fcan01_06333</name>
</gene>
<dbReference type="EC" id="3.6.5.2" evidence="2"/>
<name>A0A226ERB2_FOLCA</name>
<dbReference type="PRINTS" id="PR00449">
    <property type="entry name" value="RASTRNSFRMNG"/>
</dbReference>
<feature type="compositionally biased region" description="Basic and acidic residues" evidence="5">
    <location>
        <begin position="323"/>
        <end position="334"/>
    </location>
</feature>
<organism evidence="6 7">
    <name type="scientific">Folsomia candida</name>
    <name type="common">Springtail</name>
    <dbReference type="NCBI Taxonomy" id="158441"/>
    <lineage>
        <taxon>Eukaryota</taxon>
        <taxon>Metazoa</taxon>
        <taxon>Ecdysozoa</taxon>
        <taxon>Arthropoda</taxon>
        <taxon>Hexapoda</taxon>
        <taxon>Collembola</taxon>
        <taxon>Entomobryomorpha</taxon>
        <taxon>Isotomoidea</taxon>
        <taxon>Isotomidae</taxon>
        <taxon>Proisotominae</taxon>
        <taxon>Folsomia</taxon>
    </lineage>
</organism>
<reference evidence="6 7" key="1">
    <citation type="submission" date="2015-12" db="EMBL/GenBank/DDBJ databases">
        <title>The genome of Folsomia candida.</title>
        <authorList>
            <person name="Faddeeva A."/>
            <person name="Derks M.F."/>
            <person name="Anvar Y."/>
            <person name="Smit S."/>
            <person name="Van Straalen N."/>
            <person name="Roelofs D."/>
        </authorList>
    </citation>
    <scope>NUCLEOTIDE SEQUENCE [LARGE SCALE GENOMIC DNA]</scope>
    <source>
        <strain evidence="6 7">VU population</strain>
        <tissue evidence="6">Whole body</tissue>
    </source>
</reference>
<feature type="region of interest" description="Disordered" evidence="5">
    <location>
        <begin position="322"/>
        <end position="350"/>
    </location>
</feature>
<evidence type="ECO:0000313" key="6">
    <source>
        <dbReference type="EMBL" id="OXA59136.1"/>
    </source>
</evidence>
<dbReference type="Proteomes" id="UP000198287">
    <property type="component" value="Unassembled WGS sequence"/>
</dbReference>
<evidence type="ECO:0000313" key="7">
    <source>
        <dbReference type="Proteomes" id="UP000198287"/>
    </source>
</evidence>
<dbReference type="PANTHER" id="PTHR45704">
    <property type="entry name" value="RAS-LIKE FAMILY MEMBER 11"/>
    <property type="match status" value="1"/>
</dbReference>
<keyword evidence="3" id="KW-0378">Hydrolase</keyword>
<dbReference type="Gene3D" id="3.40.50.300">
    <property type="entry name" value="P-loop containing nucleotide triphosphate hydrolases"/>
    <property type="match status" value="1"/>
</dbReference>
<dbReference type="SUPFAM" id="SSF52540">
    <property type="entry name" value="P-loop containing nucleoside triphosphate hydrolases"/>
    <property type="match status" value="1"/>
</dbReference>
<dbReference type="GO" id="GO:0003925">
    <property type="term" value="F:G protein activity"/>
    <property type="evidence" value="ECO:0007669"/>
    <property type="project" value="UniProtKB-EC"/>
</dbReference>